<evidence type="ECO:0000313" key="2">
    <source>
        <dbReference type="EMBL" id="GKV48720.1"/>
    </source>
</evidence>
<proteinExistence type="predicted"/>
<reference evidence="2 3" key="1">
    <citation type="journal article" date="2021" name="Commun. Biol.">
        <title>The genome of Shorea leprosula (Dipterocarpaceae) highlights the ecological relevance of drought in aseasonal tropical rainforests.</title>
        <authorList>
            <person name="Ng K.K.S."/>
            <person name="Kobayashi M.J."/>
            <person name="Fawcett J.A."/>
            <person name="Hatakeyama M."/>
            <person name="Paape T."/>
            <person name="Ng C.H."/>
            <person name="Ang C.C."/>
            <person name="Tnah L.H."/>
            <person name="Lee C.T."/>
            <person name="Nishiyama T."/>
            <person name="Sese J."/>
            <person name="O'Brien M.J."/>
            <person name="Copetti D."/>
            <person name="Mohd Noor M.I."/>
            <person name="Ong R.C."/>
            <person name="Putra M."/>
            <person name="Sireger I.Z."/>
            <person name="Indrioko S."/>
            <person name="Kosugi Y."/>
            <person name="Izuno A."/>
            <person name="Isagi Y."/>
            <person name="Lee S.L."/>
            <person name="Shimizu K.K."/>
        </authorList>
    </citation>
    <scope>NUCLEOTIDE SEQUENCE [LARGE SCALE GENOMIC DNA]</scope>
    <source>
        <strain evidence="2">214</strain>
    </source>
</reference>
<dbReference type="EMBL" id="BPVZ01000268">
    <property type="protein sequence ID" value="GKV48720.1"/>
    <property type="molecule type" value="Genomic_DNA"/>
</dbReference>
<keyword evidence="1" id="KW-1133">Transmembrane helix</keyword>
<dbReference type="Proteomes" id="UP001054252">
    <property type="component" value="Unassembled WGS sequence"/>
</dbReference>
<organism evidence="2 3">
    <name type="scientific">Rubroshorea leprosula</name>
    <dbReference type="NCBI Taxonomy" id="152421"/>
    <lineage>
        <taxon>Eukaryota</taxon>
        <taxon>Viridiplantae</taxon>
        <taxon>Streptophyta</taxon>
        <taxon>Embryophyta</taxon>
        <taxon>Tracheophyta</taxon>
        <taxon>Spermatophyta</taxon>
        <taxon>Magnoliopsida</taxon>
        <taxon>eudicotyledons</taxon>
        <taxon>Gunneridae</taxon>
        <taxon>Pentapetalae</taxon>
        <taxon>rosids</taxon>
        <taxon>malvids</taxon>
        <taxon>Malvales</taxon>
        <taxon>Dipterocarpaceae</taxon>
        <taxon>Rubroshorea</taxon>
    </lineage>
</organism>
<dbReference type="AlphaFoldDB" id="A0AAV5MGR3"/>
<evidence type="ECO:0000313" key="3">
    <source>
        <dbReference type="Proteomes" id="UP001054252"/>
    </source>
</evidence>
<keyword evidence="3" id="KW-1185">Reference proteome</keyword>
<evidence type="ECO:0000256" key="1">
    <source>
        <dbReference type="SAM" id="Phobius"/>
    </source>
</evidence>
<feature type="transmembrane region" description="Helical" evidence="1">
    <location>
        <begin position="21"/>
        <end position="43"/>
    </location>
</feature>
<sequence length="44" mass="5014">MKHGLSAYLSSSSCWFQELQIRFYCFPATKFLATGGCILLSFYP</sequence>
<comment type="caution">
    <text evidence="2">The sequence shown here is derived from an EMBL/GenBank/DDBJ whole genome shotgun (WGS) entry which is preliminary data.</text>
</comment>
<accession>A0AAV5MGR3</accession>
<gene>
    <name evidence="2" type="ORF">SLEP1_g55524</name>
</gene>
<name>A0AAV5MGR3_9ROSI</name>
<keyword evidence="1" id="KW-0812">Transmembrane</keyword>
<protein>
    <submittedName>
        <fullName evidence="2">Uncharacterized protein</fullName>
    </submittedName>
</protein>
<keyword evidence="1" id="KW-0472">Membrane</keyword>